<evidence type="ECO:0000256" key="3">
    <source>
        <dbReference type="SAM" id="MobiDB-lite"/>
    </source>
</evidence>
<keyword evidence="2" id="KW-0560">Oxidoreductase</keyword>
<feature type="region of interest" description="Disordered" evidence="3">
    <location>
        <begin position="189"/>
        <end position="216"/>
    </location>
</feature>
<organism evidence="4 5">
    <name type="scientific">Paracraurococcus lichenis</name>
    <dbReference type="NCBI Taxonomy" id="3064888"/>
    <lineage>
        <taxon>Bacteria</taxon>
        <taxon>Pseudomonadati</taxon>
        <taxon>Pseudomonadota</taxon>
        <taxon>Alphaproteobacteria</taxon>
        <taxon>Acetobacterales</taxon>
        <taxon>Roseomonadaceae</taxon>
        <taxon>Paracraurococcus</taxon>
    </lineage>
</organism>
<dbReference type="PRINTS" id="PR00080">
    <property type="entry name" value="SDRFAMILY"/>
</dbReference>
<comment type="caution">
    <text evidence="4">The sequence shown here is derived from an EMBL/GenBank/DDBJ whole genome shotgun (WGS) entry which is preliminary data.</text>
</comment>
<dbReference type="NCBIfam" id="NF006597">
    <property type="entry name" value="PRK09134.1"/>
    <property type="match status" value="1"/>
</dbReference>
<accession>A0ABT9E0K4</accession>
<dbReference type="EMBL" id="JAUTWS010000013">
    <property type="protein sequence ID" value="MDO9709686.1"/>
    <property type="molecule type" value="Genomic_DNA"/>
</dbReference>
<keyword evidence="5" id="KW-1185">Reference proteome</keyword>
<dbReference type="PANTHER" id="PTHR43639:SF1">
    <property type="entry name" value="SHORT-CHAIN DEHYDROGENASE_REDUCTASE FAMILY PROTEIN"/>
    <property type="match status" value="1"/>
</dbReference>
<dbReference type="InterPro" id="IPR036291">
    <property type="entry name" value="NAD(P)-bd_dom_sf"/>
</dbReference>
<reference evidence="4 5" key="1">
    <citation type="submission" date="2023-08" db="EMBL/GenBank/DDBJ databases">
        <title>The draft genome sequence of Paracraurococcus sp. LOR1-02.</title>
        <authorList>
            <person name="Kingkaew E."/>
            <person name="Tanasupawat S."/>
        </authorList>
    </citation>
    <scope>NUCLEOTIDE SEQUENCE [LARGE SCALE GENOMIC DNA]</scope>
    <source>
        <strain evidence="4 5">LOR1-02</strain>
    </source>
</reference>
<dbReference type="RefSeq" id="WP_305104553.1">
    <property type="nucleotide sequence ID" value="NZ_JAUTWS010000013.1"/>
</dbReference>
<dbReference type="Pfam" id="PF13561">
    <property type="entry name" value="adh_short_C2"/>
    <property type="match status" value="1"/>
</dbReference>
<protein>
    <submittedName>
        <fullName evidence="4">SDR family oxidoreductase</fullName>
    </submittedName>
</protein>
<evidence type="ECO:0000313" key="4">
    <source>
        <dbReference type="EMBL" id="MDO9709686.1"/>
    </source>
</evidence>
<dbReference type="Proteomes" id="UP001243009">
    <property type="component" value="Unassembled WGS sequence"/>
</dbReference>
<dbReference type="InterPro" id="IPR002347">
    <property type="entry name" value="SDR_fam"/>
</dbReference>
<gene>
    <name evidence="4" type="ORF">Q7A36_15140</name>
</gene>
<sequence length="260" mass="27029">MSLPIPPSIPRAALVTGGAKRLGRAIALALAEAGFDVAIHYAGSGDAAAETAAAIRALGRRAATLQADLAQEPEAESLLPAAAAALGPIGVLVNNASTFERDEWQDATRASWDAHLEPNLRAPFLLMQAFARALPPGAEGAVINMLDQRVWSLTPHFVSYSLSKAGLWALTQSMALALAPRIRVNGIGPGPALPSPRQSQAQFDRQAASVPLRHGTSPEEVGRAAIAILALPAMTGQMIALDGGQHLQWSPAAPAAETEE</sequence>
<name>A0ABT9E0K4_9PROT</name>
<proteinExistence type="inferred from homology"/>
<evidence type="ECO:0000256" key="1">
    <source>
        <dbReference type="ARBA" id="ARBA00006484"/>
    </source>
</evidence>
<dbReference type="PANTHER" id="PTHR43639">
    <property type="entry name" value="OXIDOREDUCTASE, SHORT-CHAIN DEHYDROGENASE/REDUCTASE FAMILY (AFU_ORTHOLOGUE AFUA_5G02870)"/>
    <property type="match status" value="1"/>
</dbReference>
<evidence type="ECO:0000256" key="2">
    <source>
        <dbReference type="ARBA" id="ARBA00023002"/>
    </source>
</evidence>
<dbReference type="PRINTS" id="PR00081">
    <property type="entry name" value="GDHRDH"/>
</dbReference>
<dbReference type="Gene3D" id="3.40.50.720">
    <property type="entry name" value="NAD(P)-binding Rossmann-like Domain"/>
    <property type="match status" value="1"/>
</dbReference>
<dbReference type="SUPFAM" id="SSF51735">
    <property type="entry name" value="NAD(P)-binding Rossmann-fold domains"/>
    <property type="match status" value="1"/>
</dbReference>
<evidence type="ECO:0000313" key="5">
    <source>
        <dbReference type="Proteomes" id="UP001243009"/>
    </source>
</evidence>
<comment type="similarity">
    <text evidence="1">Belongs to the short-chain dehydrogenases/reductases (SDR) family.</text>
</comment>